<evidence type="ECO:0000256" key="4">
    <source>
        <dbReference type="ARBA" id="ARBA00023136"/>
    </source>
</evidence>
<evidence type="ECO:0000256" key="5">
    <source>
        <dbReference type="SAM" id="MobiDB-lite"/>
    </source>
</evidence>
<keyword evidence="3" id="KW-1133">Transmembrane helix</keyword>
<dbReference type="EMBL" id="JAZHOG010000003">
    <property type="protein sequence ID" value="MEJ8567113.1"/>
    <property type="molecule type" value="Genomic_DNA"/>
</dbReference>
<accession>A0AAW9RAY1</accession>
<dbReference type="Pfam" id="PF06803">
    <property type="entry name" value="DUF1232"/>
    <property type="match status" value="1"/>
</dbReference>
<evidence type="ECO:0000256" key="3">
    <source>
        <dbReference type="ARBA" id="ARBA00022989"/>
    </source>
</evidence>
<evidence type="ECO:0000313" key="7">
    <source>
        <dbReference type="EMBL" id="MEJ8567113.1"/>
    </source>
</evidence>
<dbReference type="GO" id="GO:0012505">
    <property type="term" value="C:endomembrane system"/>
    <property type="evidence" value="ECO:0007669"/>
    <property type="project" value="UniProtKB-SubCell"/>
</dbReference>
<proteinExistence type="predicted"/>
<dbReference type="InterPro" id="IPR010652">
    <property type="entry name" value="DUF1232"/>
</dbReference>
<sequence length="186" mass="21729">MNITFELSESDLEHFREVMQRARENAGSLTEAQIVENARTLLKQVWTSDASDFIRERMHRLETLIGMVVDSGWGLEQDDRERVLQALSYFSEPEDLIPDDIPGLGFLDDAIMIDIVTRELEHEIQAFRDFCVFRAAETNRLGESADELERSDWLEERRKQLHSRMRRRRRRGRRGGNGGNSPFSLF</sequence>
<comment type="subcellular location">
    <subcellularLocation>
        <location evidence="1">Endomembrane system</location>
        <topology evidence="1">Multi-pass membrane protein</topology>
    </subcellularLocation>
</comment>
<feature type="region of interest" description="Disordered" evidence="5">
    <location>
        <begin position="164"/>
        <end position="186"/>
    </location>
</feature>
<dbReference type="RefSeq" id="WP_354694430.1">
    <property type="nucleotide sequence ID" value="NZ_JAZHOG010000003.1"/>
</dbReference>
<gene>
    <name evidence="7" type="ORF">V3330_05700</name>
</gene>
<evidence type="ECO:0000256" key="1">
    <source>
        <dbReference type="ARBA" id="ARBA00004127"/>
    </source>
</evidence>
<feature type="compositionally biased region" description="Basic residues" evidence="5">
    <location>
        <begin position="164"/>
        <end position="174"/>
    </location>
</feature>
<evidence type="ECO:0000259" key="6">
    <source>
        <dbReference type="Pfam" id="PF06803"/>
    </source>
</evidence>
<keyword evidence="4" id="KW-0472">Membrane</keyword>
<dbReference type="Proteomes" id="UP001359886">
    <property type="component" value="Unassembled WGS sequence"/>
</dbReference>
<dbReference type="AlphaFoldDB" id="A0AAW9RAY1"/>
<keyword evidence="8" id="KW-1185">Reference proteome</keyword>
<protein>
    <submittedName>
        <fullName evidence="7">YkvA family protein</fullName>
    </submittedName>
</protein>
<organism evidence="7 8">
    <name type="scientific">Elongatibacter sediminis</name>
    <dbReference type="NCBI Taxonomy" id="3119006"/>
    <lineage>
        <taxon>Bacteria</taxon>
        <taxon>Pseudomonadati</taxon>
        <taxon>Pseudomonadota</taxon>
        <taxon>Gammaproteobacteria</taxon>
        <taxon>Chromatiales</taxon>
        <taxon>Wenzhouxiangellaceae</taxon>
        <taxon>Elongatibacter</taxon>
    </lineage>
</organism>
<feature type="domain" description="DUF1232" evidence="6">
    <location>
        <begin position="86"/>
        <end position="113"/>
    </location>
</feature>
<keyword evidence="2" id="KW-0812">Transmembrane</keyword>
<comment type="caution">
    <text evidence="7">The sequence shown here is derived from an EMBL/GenBank/DDBJ whole genome shotgun (WGS) entry which is preliminary data.</text>
</comment>
<reference evidence="7 8" key="1">
    <citation type="submission" date="2024-02" db="EMBL/GenBank/DDBJ databases">
        <title>A novel Wenzhouxiangellaceae bacterium, isolated from coastal sediments.</title>
        <authorList>
            <person name="Du Z.-J."/>
            <person name="Ye Y.-Q."/>
            <person name="Zhang X.-Y."/>
        </authorList>
    </citation>
    <scope>NUCLEOTIDE SEQUENCE [LARGE SCALE GENOMIC DNA]</scope>
    <source>
        <strain evidence="7 8">CH-27</strain>
    </source>
</reference>
<name>A0AAW9RAY1_9GAMM</name>
<evidence type="ECO:0000313" key="8">
    <source>
        <dbReference type="Proteomes" id="UP001359886"/>
    </source>
</evidence>
<evidence type="ECO:0000256" key="2">
    <source>
        <dbReference type="ARBA" id="ARBA00022692"/>
    </source>
</evidence>